<dbReference type="OrthoDB" id="9806150at2"/>
<dbReference type="PANTHER" id="PTHR11839">
    <property type="entry name" value="UDP/ADP-SUGAR PYROPHOSPHATASE"/>
    <property type="match status" value="1"/>
</dbReference>
<dbReference type="RefSeq" id="WP_143914801.1">
    <property type="nucleotide sequence ID" value="NZ_VLNT01000025.1"/>
</dbReference>
<dbReference type="PROSITE" id="PS51462">
    <property type="entry name" value="NUDIX"/>
    <property type="match status" value="1"/>
</dbReference>
<comment type="caution">
    <text evidence="4">The sequence shown here is derived from an EMBL/GenBank/DDBJ whole genome shotgun (WGS) entry which is preliminary data.</text>
</comment>
<proteinExistence type="predicted"/>
<keyword evidence="5" id="KW-1185">Reference proteome</keyword>
<gene>
    <name evidence="4" type="ORF">FNM00_17370</name>
</gene>
<evidence type="ECO:0000256" key="2">
    <source>
        <dbReference type="ARBA" id="ARBA00022801"/>
    </source>
</evidence>
<dbReference type="AlphaFoldDB" id="A0A554RK22"/>
<evidence type="ECO:0000313" key="5">
    <source>
        <dbReference type="Proteomes" id="UP000316988"/>
    </source>
</evidence>
<feature type="domain" description="Nudix hydrolase" evidence="3">
    <location>
        <begin position="62"/>
        <end position="196"/>
    </location>
</feature>
<dbReference type="InterPro" id="IPR015797">
    <property type="entry name" value="NUDIX_hydrolase-like_dom_sf"/>
</dbReference>
<dbReference type="Pfam" id="PF00293">
    <property type="entry name" value="NUDIX"/>
    <property type="match status" value="1"/>
</dbReference>
<name>A0A554RK22_9ACTN</name>
<dbReference type="Proteomes" id="UP000316988">
    <property type="component" value="Unassembled WGS sequence"/>
</dbReference>
<dbReference type="GO" id="GO:0019693">
    <property type="term" value="P:ribose phosphate metabolic process"/>
    <property type="evidence" value="ECO:0007669"/>
    <property type="project" value="TreeGrafter"/>
</dbReference>
<dbReference type="SUPFAM" id="SSF55811">
    <property type="entry name" value="Nudix"/>
    <property type="match status" value="1"/>
</dbReference>
<sequence>MSGSEGQAHPRLPGTLAERVADQDARWPVSKVETAFENPYLGVSLDTIVDPAGQEHTRVVVRPHGAVAVLALDEDDRVLLVEQYRHPVGQRLIEIPAGTLDIEGEHPAEAAARELGEEADIHAAHWQPLLEMAATPGYSSERWMAYLATELTAVPEAERTRREAEEADMWQWWVPFARAVDLVLDGRITDALTVGAILAAQVRRSR</sequence>
<evidence type="ECO:0000259" key="3">
    <source>
        <dbReference type="PROSITE" id="PS51462"/>
    </source>
</evidence>
<dbReference type="EMBL" id="VLNT01000025">
    <property type="protein sequence ID" value="TSD54517.1"/>
    <property type="molecule type" value="Genomic_DNA"/>
</dbReference>
<dbReference type="InterPro" id="IPR000086">
    <property type="entry name" value="NUDIX_hydrolase_dom"/>
</dbReference>
<dbReference type="GO" id="GO:0005829">
    <property type="term" value="C:cytosol"/>
    <property type="evidence" value="ECO:0007669"/>
    <property type="project" value="TreeGrafter"/>
</dbReference>
<dbReference type="Gene3D" id="3.90.79.10">
    <property type="entry name" value="Nucleoside Triphosphate Pyrophosphohydrolase"/>
    <property type="match status" value="1"/>
</dbReference>
<evidence type="ECO:0000256" key="1">
    <source>
        <dbReference type="ARBA" id="ARBA00001946"/>
    </source>
</evidence>
<dbReference type="PANTHER" id="PTHR11839:SF18">
    <property type="entry name" value="NUDIX HYDROLASE DOMAIN-CONTAINING PROTEIN"/>
    <property type="match status" value="1"/>
</dbReference>
<dbReference type="GO" id="GO:0006753">
    <property type="term" value="P:nucleoside phosphate metabolic process"/>
    <property type="evidence" value="ECO:0007669"/>
    <property type="project" value="TreeGrafter"/>
</dbReference>
<reference evidence="4 5" key="1">
    <citation type="submission" date="2019-07" db="EMBL/GenBank/DDBJ databases">
        <authorList>
            <person name="Zhao L.H."/>
        </authorList>
    </citation>
    <scope>NUCLEOTIDE SEQUENCE [LARGE SCALE GENOMIC DNA]</scope>
    <source>
        <strain evidence="4 5">Co35</strain>
    </source>
</reference>
<dbReference type="GO" id="GO:0016787">
    <property type="term" value="F:hydrolase activity"/>
    <property type="evidence" value="ECO:0007669"/>
    <property type="project" value="UniProtKB-KW"/>
</dbReference>
<evidence type="ECO:0000313" key="4">
    <source>
        <dbReference type="EMBL" id="TSD54517.1"/>
    </source>
</evidence>
<protein>
    <submittedName>
        <fullName evidence="4">NUDIX hydrolase</fullName>
    </submittedName>
</protein>
<accession>A0A554RK22</accession>
<organism evidence="4 5">
    <name type="scientific">Aeromicrobium piscarium</name>
    <dbReference type="NCBI Taxonomy" id="2590901"/>
    <lineage>
        <taxon>Bacteria</taxon>
        <taxon>Bacillati</taxon>
        <taxon>Actinomycetota</taxon>
        <taxon>Actinomycetes</taxon>
        <taxon>Propionibacteriales</taxon>
        <taxon>Nocardioidaceae</taxon>
        <taxon>Aeromicrobium</taxon>
    </lineage>
</organism>
<keyword evidence="2 4" id="KW-0378">Hydrolase</keyword>
<comment type="cofactor">
    <cofactor evidence="1">
        <name>Mg(2+)</name>
        <dbReference type="ChEBI" id="CHEBI:18420"/>
    </cofactor>
</comment>